<dbReference type="Pfam" id="PF00019">
    <property type="entry name" value="TGF_beta"/>
    <property type="match status" value="1"/>
</dbReference>
<feature type="compositionally biased region" description="Basic residues" evidence="12">
    <location>
        <begin position="129"/>
        <end position="141"/>
    </location>
</feature>
<feature type="domain" description="TGF-beta family profile" evidence="14">
    <location>
        <begin position="118"/>
        <end position="240"/>
    </location>
</feature>
<evidence type="ECO:0000256" key="2">
    <source>
        <dbReference type="ARBA" id="ARBA00009832"/>
    </source>
</evidence>
<evidence type="ECO:0000256" key="10">
    <source>
        <dbReference type="ARBA" id="ARBA00074181"/>
    </source>
</evidence>
<feature type="region of interest" description="Disordered" evidence="12">
    <location>
        <begin position="122"/>
        <end position="141"/>
    </location>
</feature>
<dbReference type="InterPro" id="IPR043401">
    <property type="entry name" value="GDNF_fam"/>
</dbReference>
<evidence type="ECO:0000256" key="5">
    <source>
        <dbReference type="ARBA" id="ARBA00023030"/>
    </source>
</evidence>
<proteinExistence type="inferred from homology"/>
<dbReference type="GO" id="GO:0007399">
    <property type="term" value="P:nervous system development"/>
    <property type="evidence" value="ECO:0007669"/>
    <property type="project" value="UniProtKB-ARBA"/>
</dbReference>
<comment type="subunit">
    <text evidence="9">Homodimer; disulfide-linked. Interacts with GFRA3 coreceptor and RET: forms a 2:2:2 ternary complex composed of ARTN ligand, GFRA3 and RET receptor.</text>
</comment>
<evidence type="ECO:0000256" key="4">
    <source>
        <dbReference type="ARBA" id="ARBA00022729"/>
    </source>
</evidence>
<protein>
    <recommendedName>
        <fullName evidence="10">Artemin</fullName>
    </recommendedName>
</protein>
<dbReference type="PANTHER" id="PTHR12173">
    <property type="entry name" value="GDNF SUBFAMILY OF TGF-BETA FAMILY"/>
    <property type="match status" value="1"/>
</dbReference>
<dbReference type="PROSITE" id="PS51362">
    <property type="entry name" value="TGF_BETA_2"/>
    <property type="match status" value="1"/>
</dbReference>
<dbReference type="GO" id="GO:0008083">
    <property type="term" value="F:growth factor activity"/>
    <property type="evidence" value="ECO:0007669"/>
    <property type="project" value="UniProtKB-KW"/>
</dbReference>
<evidence type="ECO:0000313" key="15">
    <source>
        <dbReference type="EMBL" id="KAJ1167029.1"/>
    </source>
</evidence>
<evidence type="ECO:0000313" key="16">
    <source>
        <dbReference type="Proteomes" id="UP001066276"/>
    </source>
</evidence>
<evidence type="ECO:0000256" key="7">
    <source>
        <dbReference type="ARBA" id="ARBA00023180"/>
    </source>
</evidence>
<name>A0AAV7SSC8_PLEWA</name>
<comment type="caution">
    <text evidence="15">The sequence shown here is derived from an EMBL/GenBank/DDBJ whole genome shotgun (WGS) entry which is preliminary data.</text>
</comment>
<comment type="similarity">
    <text evidence="2">Belongs to the TGF-beta family. GDNF subfamily.</text>
</comment>
<evidence type="ECO:0000256" key="12">
    <source>
        <dbReference type="SAM" id="MobiDB-lite"/>
    </source>
</evidence>
<feature type="compositionally biased region" description="Polar residues" evidence="12">
    <location>
        <begin position="11"/>
        <end position="20"/>
    </location>
</feature>
<comment type="function">
    <text evidence="8">Growth factor that supports the survival of sensory and sympathetic peripheral neurons in culture and also supports the survival of dopaminergic neurons of the ventral mid-brain. Acts by binding to its coreceptor, GFRA3, leading to autophosphorylation and activation of the RET receptor. Strong attractant of gut hematopoietic cells thus promoting the formation Peyer's patch-like structures, a major component of the gut-associated lymphoid tissue.</text>
</comment>
<dbReference type="SUPFAM" id="SSF57501">
    <property type="entry name" value="Cystine-knot cytokines"/>
    <property type="match status" value="1"/>
</dbReference>
<evidence type="ECO:0000256" key="3">
    <source>
        <dbReference type="ARBA" id="ARBA00022525"/>
    </source>
</evidence>
<organism evidence="15 16">
    <name type="scientific">Pleurodeles waltl</name>
    <name type="common">Iberian ribbed newt</name>
    <dbReference type="NCBI Taxonomy" id="8319"/>
    <lineage>
        <taxon>Eukaryota</taxon>
        <taxon>Metazoa</taxon>
        <taxon>Chordata</taxon>
        <taxon>Craniata</taxon>
        <taxon>Vertebrata</taxon>
        <taxon>Euteleostomi</taxon>
        <taxon>Amphibia</taxon>
        <taxon>Batrachia</taxon>
        <taxon>Caudata</taxon>
        <taxon>Salamandroidea</taxon>
        <taxon>Salamandridae</taxon>
        <taxon>Pleurodelinae</taxon>
        <taxon>Pleurodeles</taxon>
    </lineage>
</organism>
<dbReference type="GO" id="GO:0030116">
    <property type="term" value="F:glial cell-derived neurotrophic factor receptor binding"/>
    <property type="evidence" value="ECO:0007669"/>
    <property type="project" value="InterPro"/>
</dbReference>
<accession>A0AAV7SSC8</accession>
<dbReference type="EMBL" id="JANPWB010000008">
    <property type="protein sequence ID" value="KAJ1167029.1"/>
    <property type="molecule type" value="Genomic_DNA"/>
</dbReference>
<keyword evidence="4 13" id="KW-0732">Signal</keyword>
<evidence type="ECO:0000259" key="14">
    <source>
        <dbReference type="PROSITE" id="PS51362"/>
    </source>
</evidence>
<dbReference type="InterPro" id="IPR029034">
    <property type="entry name" value="Cystine-knot_cytokine"/>
</dbReference>
<keyword evidence="7" id="KW-0325">Glycoprotein</keyword>
<dbReference type="InterPro" id="IPR001839">
    <property type="entry name" value="TGF-b_C"/>
</dbReference>
<feature type="region of interest" description="Disordered" evidence="12">
    <location>
        <begin position="48"/>
        <end position="71"/>
    </location>
</feature>
<dbReference type="CDD" id="cd19381">
    <property type="entry name" value="TGF_beta_Artemin"/>
    <property type="match status" value="1"/>
</dbReference>
<dbReference type="FunFam" id="2.10.90.10:FF:000032">
    <property type="entry name" value="Artemin"/>
    <property type="match status" value="1"/>
</dbReference>
<gene>
    <name evidence="15" type="ORF">NDU88_007422</name>
</gene>
<evidence type="ECO:0000256" key="13">
    <source>
        <dbReference type="SAM" id="SignalP"/>
    </source>
</evidence>
<evidence type="ECO:0000256" key="8">
    <source>
        <dbReference type="ARBA" id="ARBA00058643"/>
    </source>
</evidence>
<keyword evidence="6" id="KW-1015">Disulfide bond</keyword>
<dbReference type="GO" id="GO:0005576">
    <property type="term" value="C:extracellular region"/>
    <property type="evidence" value="ECO:0007669"/>
    <property type="project" value="UniProtKB-SubCell"/>
</dbReference>
<comment type="subcellular location">
    <subcellularLocation>
        <location evidence="1">Secreted</location>
    </subcellularLocation>
</comment>
<dbReference type="PANTHER" id="PTHR12173:SF8">
    <property type="entry name" value="PERSEPHIN"/>
    <property type="match status" value="1"/>
</dbReference>
<keyword evidence="5 11" id="KW-0339">Growth factor</keyword>
<sequence length="241" mass="26008">MTKELELQFMGTGSPSGKNQRQGCKVSLWAALTCLSLLAGLVAGSPSPESWQQDASLGDQLTTGDDDSMGTANPALLEAMGDDSMEAPLRGTWIPLSVDNVTSNGHSHADFADDLLLRAERSPAGLTKSKSKNNKKNQRGGRGCRIRSLMVKVRDLGLGYNSDEIVLFKYCSGACHRSRNNYDLTLSHLLKQKAISGGPPDKVSSHPCCRPTKFEPVSFMDIKNMWQTVDKLSAAECSCVG</sequence>
<evidence type="ECO:0000256" key="9">
    <source>
        <dbReference type="ARBA" id="ARBA00063068"/>
    </source>
</evidence>
<dbReference type="AlphaFoldDB" id="A0AAV7SSC8"/>
<keyword evidence="16" id="KW-1185">Reference proteome</keyword>
<dbReference type="Proteomes" id="UP001066276">
    <property type="component" value="Chromosome 4_2"/>
</dbReference>
<feature type="region of interest" description="Disordered" evidence="12">
    <location>
        <begin position="1"/>
        <end position="20"/>
    </location>
</feature>
<dbReference type="GO" id="GO:0030971">
    <property type="term" value="F:receptor tyrosine kinase binding"/>
    <property type="evidence" value="ECO:0007669"/>
    <property type="project" value="InterPro"/>
</dbReference>
<keyword evidence="3" id="KW-0964">Secreted</keyword>
<feature type="signal peptide" evidence="13">
    <location>
        <begin position="1"/>
        <end position="44"/>
    </location>
</feature>
<evidence type="ECO:0000256" key="6">
    <source>
        <dbReference type="ARBA" id="ARBA00023157"/>
    </source>
</evidence>
<evidence type="ECO:0000256" key="1">
    <source>
        <dbReference type="ARBA" id="ARBA00004613"/>
    </source>
</evidence>
<feature type="compositionally biased region" description="Polar residues" evidence="12">
    <location>
        <begin position="48"/>
        <end position="63"/>
    </location>
</feature>
<reference evidence="15" key="1">
    <citation type="journal article" date="2022" name="bioRxiv">
        <title>Sequencing and chromosome-scale assembly of the giantPleurodeles waltlgenome.</title>
        <authorList>
            <person name="Brown T."/>
            <person name="Elewa A."/>
            <person name="Iarovenko S."/>
            <person name="Subramanian E."/>
            <person name="Araus A.J."/>
            <person name="Petzold A."/>
            <person name="Susuki M."/>
            <person name="Suzuki K.-i.T."/>
            <person name="Hayashi T."/>
            <person name="Toyoda A."/>
            <person name="Oliveira C."/>
            <person name="Osipova E."/>
            <person name="Leigh N.D."/>
            <person name="Simon A."/>
            <person name="Yun M.H."/>
        </authorList>
    </citation>
    <scope>NUCLEOTIDE SEQUENCE</scope>
    <source>
        <strain evidence="15">20211129_DDA</strain>
        <tissue evidence="15">Liver</tissue>
    </source>
</reference>
<dbReference type="Gene3D" id="2.10.90.10">
    <property type="entry name" value="Cystine-knot cytokines"/>
    <property type="match status" value="1"/>
</dbReference>
<evidence type="ECO:0000256" key="11">
    <source>
        <dbReference type="RuleBase" id="RU000354"/>
    </source>
</evidence>
<feature type="chain" id="PRO_5043675623" description="Artemin" evidence="13">
    <location>
        <begin position="45"/>
        <end position="241"/>
    </location>
</feature>